<sequence>MSSKPYSAACERNREPILGVLRGVFAGSRQVLEIGSGTGQHAVHFAAALPWLRWQCADREENLPGIRAWLDEAALPNTPAPLPLDVATGPWPAMPFDAVFSANTLHIMSWAEVQQMFDGIGRVLGAGGVVAIYGPFNIDGRFSSESNAAFDAALRAAVPHRGIRDRAAVADLAAAQGLQLQADHALPANNRLLVFVRG</sequence>
<name>A0A4R6YM06_9GAMM</name>
<dbReference type="Proteomes" id="UP000295293">
    <property type="component" value="Unassembled WGS sequence"/>
</dbReference>
<evidence type="ECO:0000313" key="2">
    <source>
        <dbReference type="Proteomes" id="UP000295293"/>
    </source>
</evidence>
<dbReference type="OrthoDB" id="5563826at2"/>
<dbReference type="InterPro" id="IPR029063">
    <property type="entry name" value="SAM-dependent_MTases_sf"/>
</dbReference>
<accession>A0A4R6YM06</accession>
<evidence type="ECO:0000313" key="1">
    <source>
        <dbReference type="EMBL" id="TDR38240.1"/>
    </source>
</evidence>
<dbReference type="Gene3D" id="3.40.50.150">
    <property type="entry name" value="Vaccinia Virus protein VP39"/>
    <property type="match status" value="1"/>
</dbReference>
<proteinExistence type="predicted"/>
<reference evidence="1 2" key="1">
    <citation type="submission" date="2019-03" db="EMBL/GenBank/DDBJ databases">
        <title>Genomic Encyclopedia of Type Strains, Phase IV (KMG-IV): sequencing the most valuable type-strain genomes for metagenomic binning, comparative biology and taxonomic classification.</title>
        <authorList>
            <person name="Goeker M."/>
        </authorList>
    </citation>
    <scope>NUCLEOTIDE SEQUENCE [LARGE SCALE GENOMIC DNA]</scope>
    <source>
        <strain evidence="1 2">DSM 21667</strain>
    </source>
</reference>
<dbReference type="Pfam" id="PF06080">
    <property type="entry name" value="DUF938"/>
    <property type="match status" value="1"/>
</dbReference>
<dbReference type="RefSeq" id="WP_133821582.1">
    <property type="nucleotide sequence ID" value="NZ_SNZH01000022.1"/>
</dbReference>
<protein>
    <submittedName>
        <fullName evidence="1">Uncharacterized protein DUF938</fullName>
    </submittedName>
</protein>
<keyword evidence="2" id="KW-1185">Reference proteome</keyword>
<gene>
    <name evidence="1" type="ORF">DFR29_12240</name>
</gene>
<organism evidence="1 2">
    <name type="scientific">Tahibacter aquaticus</name>
    <dbReference type="NCBI Taxonomy" id="520092"/>
    <lineage>
        <taxon>Bacteria</taxon>
        <taxon>Pseudomonadati</taxon>
        <taxon>Pseudomonadota</taxon>
        <taxon>Gammaproteobacteria</taxon>
        <taxon>Lysobacterales</taxon>
        <taxon>Rhodanobacteraceae</taxon>
        <taxon>Tahibacter</taxon>
    </lineage>
</organism>
<dbReference type="PANTHER" id="PTHR20974:SF0">
    <property type="entry name" value="UPF0585 PROTEIN CG18661"/>
    <property type="match status" value="1"/>
</dbReference>
<dbReference type="EMBL" id="SNZH01000022">
    <property type="protein sequence ID" value="TDR38240.1"/>
    <property type="molecule type" value="Genomic_DNA"/>
</dbReference>
<comment type="caution">
    <text evidence="1">The sequence shown here is derived from an EMBL/GenBank/DDBJ whole genome shotgun (WGS) entry which is preliminary data.</text>
</comment>
<dbReference type="SUPFAM" id="SSF53335">
    <property type="entry name" value="S-adenosyl-L-methionine-dependent methyltransferases"/>
    <property type="match status" value="1"/>
</dbReference>
<dbReference type="AlphaFoldDB" id="A0A4R6YM06"/>
<dbReference type="PANTHER" id="PTHR20974">
    <property type="entry name" value="UPF0585 PROTEIN CG18661"/>
    <property type="match status" value="1"/>
</dbReference>
<dbReference type="CDD" id="cd02440">
    <property type="entry name" value="AdoMet_MTases"/>
    <property type="match status" value="1"/>
</dbReference>
<dbReference type="InterPro" id="IPR010342">
    <property type="entry name" value="DUF938"/>
</dbReference>